<evidence type="ECO:0000256" key="2">
    <source>
        <dbReference type="ARBA" id="ARBA00022448"/>
    </source>
</evidence>
<dbReference type="OrthoDB" id="9812221at2"/>
<gene>
    <name evidence="8" type="ORF">FDK22_15360</name>
</gene>
<feature type="transmembrane region" description="Helical" evidence="6">
    <location>
        <begin position="243"/>
        <end position="262"/>
    </location>
</feature>
<dbReference type="GO" id="GO:0022857">
    <property type="term" value="F:transmembrane transporter activity"/>
    <property type="evidence" value="ECO:0007669"/>
    <property type="project" value="InterPro"/>
</dbReference>
<comment type="subcellular location">
    <subcellularLocation>
        <location evidence="1">Endomembrane system</location>
        <topology evidence="1">Multi-pass membrane protein</topology>
    </subcellularLocation>
</comment>
<evidence type="ECO:0000259" key="7">
    <source>
        <dbReference type="PROSITE" id="PS50850"/>
    </source>
</evidence>
<dbReference type="PANTHER" id="PTHR23501">
    <property type="entry name" value="MAJOR FACILITATOR SUPERFAMILY"/>
    <property type="match status" value="1"/>
</dbReference>
<dbReference type="InterPro" id="IPR011701">
    <property type="entry name" value="MFS"/>
</dbReference>
<feature type="transmembrane region" description="Helical" evidence="6">
    <location>
        <begin position="274"/>
        <end position="292"/>
    </location>
</feature>
<evidence type="ECO:0000256" key="3">
    <source>
        <dbReference type="ARBA" id="ARBA00022692"/>
    </source>
</evidence>
<dbReference type="AlphaFoldDB" id="A0A5R8XXA3"/>
<feature type="domain" description="Major facilitator superfamily (MFS) profile" evidence="7">
    <location>
        <begin position="12"/>
        <end position="385"/>
    </location>
</feature>
<evidence type="ECO:0000313" key="8">
    <source>
        <dbReference type="EMBL" id="TLP35184.1"/>
    </source>
</evidence>
<keyword evidence="2" id="KW-0813">Transport</keyword>
<keyword evidence="3 6" id="KW-0812">Transmembrane</keyword>
<accession>A0A5R8XXA3</accession>
<feature type="transmembrane region" description="Helical" evidence="6">
    <location>
        <begin position="298"/>
        <end position="321"/>
    </location>
</feature>
<evidence type="ECO:0000313" key="9">
    <source>
        <dbReference type="Proteomes" id="UP000308901"/>
    </source>
</evidence>
<proteinExistence type="predicted"/>
<evidence type="ECO:0000256" key="6">
    <source>
        <dbReference type="SAM" id="Phobius"/>
    </source>
</evidence>
<feature type="transmembrane region" description="Helical" evidence="6">
    <location>
        <begin position="54"/>
        <end position="74"/>
    </location>
</feature>
<reference evidence="8 9" key="1">
    <citation type="submission" date="2019-05" db="EMBL/GenBank/DDBJ databases">
        <title>Arcobacter sp. nov., isolated from sea sediment.</title>
        <authorList>
            <person name="Kim W."/>
        </authorList>
    </citation>
    <scope>NUCLEOTIDE SEQUENCE [LARGE SCALE GENOMIC DNA]</scope>
    <source>
        <strain evidence="8 9">CAU 1517</strain>
    </source>
</reference>
<feature type="transmembrane region" description="Helical" evidence="6">
    <location>
        <begin position="363"/>
        <end position="384"/>
    </location>
</feature>
<dbReference type="SUPFAM" id="SSF103473">
    <property type="entry name" value="MFS general substrate transporter"/>
    <property type="match status" value="1"/>
</dbReference>
<dbReference type="GO" id="GO:0012505">
    <property type="term" value="C:endomembrane system"/>
    <property type="evidence" value="ECO:0007669"/>
    <property type="project" value="UniProtKB-SubCell"/>
</dbReference>
<dbReference type="InterPro" id="IPR036259">
    <property type="entry name" value="MFS_trans_sf"/>
</dbReference>
<feature type="transmembrane region" description="Helical" evidence="6">
    <location>
        <begin position="168"/>
        <end position="188"/>
    </location>
</feature>
<feature type="transmembrane region" description="Helical" evidence="6">
    <location>
        <begin position="333"/>
        <end position="351"/>
    </location>
</feature>
<comment type="caution">
    <text evidence="8">The sequence shown here is derived from an EMBL/GenBank/DDBJ whole genome shotgun (WGS) entry which is preliminary data.</text>
</comment>
<dbReference type="GO" id="GO:0005886">
    <property type="term" value="C:plasma membrane"/>
    <property type="evidence" value="ECO:0007669"/>
    <property type="project" value="TreeGrafter"/>
</dbReference>
<evidence type="ECO:0000256" key="1">
    <source>
        <dbReference type="ARBA" id="ARBA00004127"/>
    </source>
</evidence>
<dbReference type="Proteomes" id="UP000308901">
    <property type="component" value="Unassembled WGS sequence"/>
</dbReference>
<evidence type="ECO:0000256" key="4">
    <source>
        <dbReference type="ARBA" id="ARBA00022989"/>
    </source>
</evidence>
<feature type="transmembrane region" description="Helical" evidence="6">
    <location>
        <begin position="139"/>
        <end position="162"/>
    </location>
</feature>
<keyword evidence="9" id="KW-1185">Reference proteome</keyword>
<dbReference type="Pfam" id="PF07690">
    <property type="entry name" value="MFS_1"/>
    <property type="match status" value="1"/>
</dbReference>
<dbReference type="PROSITE" id="PS50850">
    <property type="entry name" value="MFS"/>
    <property type="match status" value="1"/>
</dbReference>
<protein>
    <submittedName>
        <fullName evidence="8">MFS transporter</fullName>
    </submittedName>
</protein>
<dbReference type="Gene3D" id="1.20.1250.20">
    <property type="entry name" value="MFS general substrate transporter like domains"/>
    <property type="match status" value="1"/>
</dbReference>
<sequence length="387" mass="43086">MTIKGLKIKKTAIFTLLLISMTTMMSNVAIVTALPRLQDYFSDIENIEFYSRLILTLPSLSIALLAPFLGHFVFRFGKKNSALAALFIFATTGSAGLFLEHIEAFLLSRAMFGISVATLMIVSTSLVGDYFQGEARHKFMGYQSAFMAIGGVSFVIGGGILSDINWRLPFGIYLMGFVLIPIAYLFLIEKRKDELFNLEDEITVPKKLIGIYLLGFFYMLIFFILPTQIPFLIIDTFQASGKVAGFIIGLAFFANALGAISFSKLKKRFDFFSIYIIALTIIAIGFIGVGLVNNLKLFFLTSTILGFGGGVMMTNVTAWMLSRTTFEKRVKSSGYMTSFMFLGQFCSPIVFHPLVSNFGVQTFFEIIGISLFAIIFLIMFYKLAIKS</sequence>
<feature type="transmembrane region" description="Helical" evidence="6">
    <location>
        <begin position="105"/>
        <end position="127"/>
    </location>
</feature>
<feature type="transmembrane region" description="Helical" evidence="6">
    <location>
        <begin position="12"/>
        <end position="34"/>
    </location>
</feature>
<dbReference type="PANTHER" id="PTHR23501:SF191">
    <property type="entry name" value="VACUOLAR BASIC AMINO ACID TRANSPORTER 4"/>
    <property type="match status" value="1"/>
</dbReference>
<keyword evidence="4 6" id="KW-1133">Transmembrane helix</keyword>
<dbReference type="RefSeq" id="WP_138153875.1">
    <property type="nucleotide sequence ID" value="NZ_CBDDKQ010000004.1"/>
</dbReference>
<organism evidence="8 9">
    <name type="scientific">Arcobacter arenosus</name>
    <dbReference type="NCBI Taxonomy" id="2576037"/>
    <lineage>
        <taxon>Bacteria</taxon>
        <taxon>Pseudomonadati</taxon>
        <taxon>Campylobacterota</taxon>
        <taxon>Epsilonproteobacteria</taxon>
        <taxon>Campylobacterales</taxon>
        <taxon>Arcobacteraceae</taxon>
        <taxon>Arcobacter</taxon>
    </lineage>
</organism>
<feature type="transmembrane region" description="Helical" evidence="6">
    <location>
        <begin position="209"/>
        <end position="231"/>
    </location>
</feature>
<evidence type="ECO:0000256" key="5">
    <source>
        <dbReference type="ARBA" id="ARBA00023136"/>
    </source>
</evidence>
<feature type="transmembrane region" description="Helical" evidence="6">
    <location>
        <begin position="81"/>
        <end position="99"/>
    </location>
</feature>
<dbReference type="CDD" id="cd17473">
    <property type="entry name" value="MFS_arabinose_efflux_permease_like"/>
    <property type="match status" value="1"/>
</dbReference>
<dbReference type="EMBL" id="VANU01000010">
    <property type="protein sequence ID" value="TLP35184.1"/>
    <property type="molecule type" value="Genomic_DNA"/>
</dbReference>
<dbReference type="InterPro" id="IPR020846">
    <property type="entry name" value="MFS_dom"/>
</dbReference>
<name>A0A5R8XXA3_9BACT</name>
<keyword evidence="5 6" id="KW-0472">Membrane</keyword>